<gene>
    <name evidence="1" type="ORF">DES53_102423</name>
</gene>
<dbReference type="Proteomes" id="UP000253426">
    <property type="component" value="Unassembled WGS sequence"/>
</dbReference>
<evidence type="ECO:0000313" key="1">
    <source>
        <dbReference type="EMBL" id="RBP46037.1"/>
    </source>
</evidence>
<proteinExistence type="predicted"/>
<comment type="caution">
    <text evidence="1">The sequence shown here is derived from an EMBL/GenBank/DDBJ whole genome shotgun (WGS) entry which is preliminary data.</text>
</comment>
<sequence>MFVPRGAFSQPVIEIRLLEGGKPEAEWVKQKIEIKTEYSFPGEIYCHYNRTEDSLDSLDVTFDPKFEDLARVVSIVLLSHMEDLFSLMKG</sequence>
<accession>A0A366HTL1</accession>
<dbReference type="RefSeq" id="WP_113957588.1">
    <property type="nucleotide sequence ID" value="NZ_QNRR01000002.1"/>
</dbReference>
<protein>
    <submittedName>
        <fullName evidence="1">Uncharacterized protein</fullName>
    </submittedName>
</protein>
<organism evidence="1 2">
    <name type="scientific">Roseimicrobium gellanilyticum</name>
    <dbReference type="NCBI Taxonomy" id="748857"/>
    <lineage>
        <taxon>Bacteria</taxon>
        <taxon>Pseudomonadati</taxon>
        <taxon>Verrucomicrobiota</taxon>
        <taxon>Verrucomicrobiia</taxon>
        <taxon>Verrucomicrobiales</taxon>
        <taxon>Verrucomicrobiaceae</taxon>
        <taxon>Roseimicrobium</taxon>
    </lineage>
</organism>
<reference evidence="1 2" key="1">
    <citation type="submission" date="2018-06" db="EMBL/GenBank/DDBJ databases">
        <title>Genomic Encyclopedia of Type Strains, Phase IV (KMG-IV): sequencing the most valuable type-strain genomes for metagenomic binning, comparative biology and taxonomic classification.</title>
        <authorList>
            <person name="Goeker M."/>
        </authorList>
    </citation>
    <scope>NUCLEOTIDE SEQUENCE [LARGE SCALE GENOMIC DNA]</scope>
    <source>
        <strain evidence="1 2">DSM 25532</strain>
    </source>
</reference>
<evidence type="ECO:0000313" key="2">
    <source>
        <dbReference type="Proteomes" id="UP000253426"/>
    </source>
</evidence>
<keyword evidence="2" id="KW-1185">Reference proteome</keyword>
<dbReference type="EMBL" id="QNRR01000002">
    <property type="protein sequence ID" value="RBP46037.1"/>
    <property type="molecule type" value="Genomic_DNA"/>
</dbReference>
<name>A0A366HTL1_9BACT</name>
<dbReference type="AlphaFoldDB" id="A0A366HTL1"/>